<sequence length="378" mass="41762">MMNSLKQLGVSLVLLASFSAFGQEGNALFRAGDKGYQCFRIPAMVTTKNGTLLAFAEARKKGCGDAGDIDLVLKRSNDGGKTWSEMSVVWDDADNTCGNPAPVVDQKTGNIVLLSTWNLGADHEKQIIDQTSKDTRRIFVLSSSDDGLSWSKAREITADVKLPNWTWYATGPCNGIQMQSKKYKGRLVIPCDHIEANTKKYFSHSIHSDDGGQTWQLGGTTPSDQVNECSVAELPKGVLMLNMRNYTSVRVRQVSMSKDGGATWAELQRDTTLIEPVCQGSLLWYGKKGRKSFLAFSNPAHQKTRANMTVRLSYDQGKSWTQSHVVYEGPSAYSNLAILPNGNLACLYEAGKKSPYESIVFKELSFDDFTTSIYSKKR</sequence>
<dbReference type="InterPro" id="IPR036278">
    <property type="entry name" value="Sialidase_sf"/>
</dbReference>
<keyword evidence="6" id="KW-0378">Hydrolase</keyword>
<protein>
    <recommendedName>
        <fullName evidence="3">exo-alpha-sialidase</fullName>
        <ecNumber evidence="3">3.2.1.18</ecNumber>
    </recommendedName>
</protein>
<dbReference type="AlphaFoldDB" id="A0A7W5ZHQ6"/>
<name>A0A7W5ZHQ6_9BACT</name>
<dbReference type="GO" id="GO:0016020">
    <property type="term" value="C:membrane"/>
    <property type="evidence" value="ECO:0007669"/>
    <property type="project" value="TreeGrafter"/>
</dbReference>
<dbReference type="GO" id="GO:0005737">
    <property type="term" value="C:cytoplasm"/>
    <property type="evidence" value="ECO:0007669"/>
    <property type="project" value="TreeGrafter"/>
</dbReference>
<dbReference type="SUPFAM" id="SSF50939">
    <property type="entry name" value="Sialidases"/>
    <property type="match status" value="1"/>
</dbReference>
<dbReference type="GO" id="GO:0004308">
    <property type="term" value="F:exo-alpha-sialidase activity"/>
    <property type="evidence" value="ECO:0007669"/>
    <property type="project" value="UniProtKB-EC"/>
</dbReference>
<comment type="caution">
    <text evidence="6">The sequence shown here is derived from an EMBL/GenBank/DDBJ whole genome shotgun (WGS) entry which is preliminary data.</text>
</comment>
<dbReference type="InterPro" id="IPR026856">
    <property type="entry name" value="Sialidase_fam"/>
</dbReference>
<dbReference type="GO" id="GO:0009313">
    <property type="term" value="P:oligosaccharide catabolic process"/>
    <property type="evidence" value="ECO:0007669"/>
    <property type="project" value="TreeGrafter"/>
</dbReference>
<evidence type="ECO:0000256" key="1">
    <source>
        <dbReference type="ARBA" id="ARBA00000427"/>
    </source>
</evidence>
<organism evidence="6 7">
    <name type="scientific">Runella defluvii</name>
    <dbReference type="NCBI Taxonomy" id="370973"/>
    <lineage>
        <taxon>Bacteria</taxon>
        <taxon>Pseudomonadati</taxon>
        <taxon>Bacteroidota</taxon>
        <taxon>Cytophagia</taxon>
        <taxon>Cytophagales</taxon>
        <taxon>Spirosomataceae</taxon>
        <taxon>Runella</taxon>
    </lineage>
</organism>
<evidence type="ECO:0000256" key="2">
    <source>
        <dbReference type="ARBA" id="ARBA00009348"/>
    </source>
</evidence>
<proteinExistence type="inferred from homology"/>
<gene>
    <name evidence="6" type="ORF">FHS57_000041</name>
</gene>
<keyword evidence="4" id="KW-0732">Signal</keyword>
<dbReference type="EMBL" id="JACIBY010000001">
    <property type="protein sequence ID" value="MBB3836059.1"/>
    <property type="molecule type" value="Genomic_DNA"/>
</dbReference>
<evidence type="ECO:0000256" key="3">
    <source>
        <dbReference type="ARBA" id="ARBA00012733"/>
    </source>
</evidence>
<keyword evidence="7" id="KW-1185">Reference proteome</keyword>
<dbReference type="CDD" id="cd15482">
    <property type="entry name" value="Sialidase_non-viral"/>
    <property type="match status" value="1"/>
</dbReference>
<evidence type="ECO:0000259" key="5">
    <source>
        <dbReference type="Pfam" id="PF13088"/>
    </source>
</evidence>
<dbReference type="RefSeq" id="WP_221225518.1">
    <property type="nucleotide sequence ID" value="NZ_JACIBY010000001.1"/>
</dbReference>
<dbReference type="Proteomes" id="UP000541352">
    <property type="component" value="Unassembled WGS sequence"/>
</dbReference>
<evidence type="ECO:0000256" key="4">
    <source>
        <dbReference type="SAM" id="SignalP"/>
    </source>
</evidence>
<evidence type="ECO:0000313" key="7">
    <source>
        <dbReference type="Proteomes" id="UP000541352"/>
    </source>
</evidence>
<accession>A0A7W5ZHQ6</accession>
<feature type="chain" id="PRO_5031294716" description="exo-alpha-sialidase" evidence="4">
    <location>
        <begin position="23"/>
        <end position="378"/>
    </location>
</feature>
<dbReference type="EC" id="3.2.1.18" evidence="3"/>
<comment type="catalytic activity">
    <reaction evidence="1">
        <text>Hydrolysis of alpha-(2-&gt;3)-, alpha-(2-&gt;6)-, alpha-(2-&gt;8)- glycosidic linkages of terminal sialic acid residues in oligosaccharides, glycoproteins, glycolipids, colominic acid and synthetic substrates.</text>
        <dbReference type="EC" id="3.2.1.18"/>
    </reaction>
</comment>
<feature type="domain" description="Sialidase" evidence="5">
    <location>
        <begin position="50"/>
        <end position="344"/>
    </location>
</feature>
<keyword evidence="6" id="KW-0326">Glycosidase</keyword>
<dbReference type="PANTHER" id="PTHR10628">
    <property type="entry name" value="SIALIDASE"/>
    <property type="match status" value="1"/>
</dbReference>
<comment type="similarity">
    <text evidence="2">Belongs to the glycosyl hydrolase 33 family.</text>
</comment>
<dbReference type="GO" id="GO:0006689">
    <property type="term" value="P:ganglioside catabolic process"/>
    <property type="evidence" value="ECO:0007669"/>
    <property type="project" value="TreeGrafter"/>
</dbReference>
<dbReference type="Gene3D" id="2.120.10.10">
    <property type="match status" value="1"/>
</dbReference>
<reference evidence="6 7" key="1">
    <citation type="submission" date="2020-08" db="EMBL/GenBank/DDBJ databases">
        <title>Genomic Encyclopedia of Type Strains, Phase IV (KMG-IV): sequencing the most valuable type-strain genomes for metagenomic binning, comparative biology and taxonomic classification.</title>
        <authorList>
            <person name="Goeker M."/>
        </authorList>
    </citation>
    <scope>NUCLEOTIDE SEQUENCE [LARGE SCALE GENOMIC DNA]</scope>
    <source>
        <strain evidence="6 7">DSM 17976</strain>
    </source>
</reference>
<dbReference type="PANTHER" id="PTHR10628:SF30">
    <property type="entry name" value="EXO-ALPHA-SIALIDASE"/>
    <property type="match status" value="1"/>
</dbReference>
<feature type="signal peptide" evidence="4">
    <location>
        <begin position="1"/>
        <end position="22"/>
    </location>
</feature>
<evidence type="ECO:0000313" key="6">
    <source>
        <dbReference type="EMBL" id="MBB3836059.1"/>
    </source>
</evidence>
<dbReference type="InterPro" id="IPR011040">
    <property type="entry name" value="Sialidase"/>
</dbReference>
<dbReference type="Pfam" id="PF13088">
    <property type="entry name" value="BNR_2"/>
    <property type="match status" value="1"/>
</dbReference>
<dbReference type="FunFam" id="2.120.10.10:FF:000012">
    <property type="entry name" value="Sialidase [Precursor]"/>
    <property type="match status" value="1"/>
</dbReference>